<protein>
    <submittedName>
        <fullName evidence="2">Type II toxin-antitoxin system RelE/ParE family toxin</fullName>
    </submittedName>
</protein>
<dbReference type="EMBL" id="DXHQ01000017">
    <property type="protein sequence ID" value="HIW08029.1"/>
    <property type="molecule type" value="Genomic_DNA"/>
</dbReference>
<dbReference type="AlphaFoldDB" id="A0A9D1TWD7"/>
<sequence>MSQPNYQIILARRVDGMLLRHVSFLARVSVPAAKKFRAEFAHLLERLEQNPMQFPVEEDLNLPSGQYRSALFAKRYKAVFMVEGGTIYLDAVLDCRQDHSNLTL</sequence>
<dbReference type="PROSITE" id="PS50871">
    <property type="entry name" value="C1Q"/>
    <property type="match status" value="1"/>
</dbReference>
<dbReference type="InterPro" id="IPR001073">
    <property type="entry name" value="C1q_dom"/>
</dbReference>
<dbReference type="Proteomes" id="UP000823933">
    <property type="component" value="Unassembled WGS sequence"/>
</dbReference>
<evidence type="ECO:0000259" key="1">
    <source>
        <dbReference type="PROSITE" id="PS50871"/>
    </source>
</evidence>
<organism evidence="2 3">
    <name type="scientific">Candidatus Faecalibacterium intestinigallinarum</name>
    <dbReference type="NCBI Taxonomy" id="2838581"/>
    <lineage>
        <taxon>Bacteria</taxon>
        <taxon>Bacillati</taxon>
        <taxon>Bacillota</taxon>
        <taxon>Clostridia</taxon>
        <taxon>Eubacteriales</taxon>
        <taxon>Oscillospiraceae</taxon>
        <taxon>Faecalibacterium</taxon>
    </lineage>
</organism>
<evidence type="ECO:0000313" key="2">
    <source>
        <dbReference type="EMBL" id="HIW08029.1"/>
    </source>
</evidence>
<feature type="domain" description="C1q" evidence="1">
    <location>
        <begin position="64"/>
        <end position="104"/>
    </location>
</feature>
<evidence type="ECO:0000313" key="3">
    <source>
        <dbReference type="Proteomes" id="UP000823933"/>
    </source>
</evidence>
<accession>A0A9D1TWD7</accession>
<name>A0A9D1TWD7_9FIRM</name>
<dbReference type="InterPro" id="IPR035093">
    <property type="entry name" value="RelE/ParE_toxin_dom_sf"/>
</dbReference>
<gene>
    <name evidence="2" type="ORF">H9890_01345</name>
</gene>
<proteinExistence type="predicted"/>
<comment type="caution">
    <text evidence="2">The sequence shown here is derived from an EMBL/GenBank/DDBJ whole genome shotgun (WGS) entry which is preliminary data.</text>
</comment>
<dbReference type="Gene3D" id="3.30.2310.20">
    <property type="entry name" value="RelE-like"/>
    <property type="match status" value="1"/>
</dbReference>
<reference evidence="2" key="1">
    <citation type="journal article" date="2021" name="PeerJ">
        <title>Extensive microbial diversity within the chicken gut microbiome revealed by metagenomics and culture.</title>
        <authorList>
            <person name="Gilroy R."/>
            <person name="Ravi A."/>
            <person name="Getino M."/>
            <person name="Pursley I."/>
            <person name="Horton D.L."/>
            <person name="Alikhan N.F."/>
            <person name="Baker D."/>
            <person name="Gharbi K."/>
            <person name="Hall N."/>
            <person name="Watson M."/>
            <person name="Adriaenssens E.M."/>
            <person name="Foster-Nyarko E."/>
            <person name="Jarju S."/>
            <person name="Secka A."/>
            <person name="Antonio M."/>
            <person name="Oren A."/>
            <person name="Chaudhuri R.R."/>
            <person name="La Ragione R."/>
            <person name="Hildebrand F."/>
            <person name="Pallen M.J."/>
        </authorList>
    </citation>
    <scope>NUCLEOTIDE SEQUENCE</scope>
    <source>
        <strain evidence="2">ChiHcolR34-3080</strain>
    </source>
</reference>
<reference evidence="2" key="2">
    <citation type="submission" date="2021-04" db="EMBL/GenBank/DDBJ databases">
        <authorList>
            <person name="Gilroy R."/>
        </authorList>
    </citation>
    <scope>NUCLEOTIDE SEQUENCE</scope>
    <source>
        <strain evidence="2">ChiHcolR34-3080</strain>
    </source>
</reference>